<evidence type="ECO:0000256" key="2">
    <source>
        <dbReference type="SAM" id="MobiDB-lite"/>
    </source>
</evidence>
<gene>
    <name evidence="3" type="ORF">SLS58_008489</name>
</gene>
<proteinExistence type="predicted"/>
<comment type="caution">
    <text evidence="3">The sequence shown here is derived from an EMBL/GenBank/DDBJ whole genome shotgun (WGS) entry which is preliminary data.</text>
</comment>
<keyword evidence="4" id="KW-1185">Reference proteome</keyword>
<organism evidence="3 4">
    <name type="scientific">Diplodia intermedia</name>
    <dbReference type="NCBI Taxonomy" id="856260"/>
    <lineage>
        <taxon>Eukaryota</taxon>
        <taxon>Fungi</taxon>
        <taxon>Dikarya</taxon>
        <taxon>Ascomycota</taxon>
        <taxon>Pezizomycotina</taxon>
        <taxon>Dothideomycetes</taxon>
        <taxon>Dothideomycetes incertae sedis</taxon>
        <taxon>Botryosphaeriales</taxon>
        <taxon>Botryosphaeriaceae</taxon>
        <taxon>Diplodia</taxon>
    </lineage>
</organism>
<feature type="compositionally biased region" description="Low complexity" evidence="2">
    <location>
        <begin position="84"/>
        <end position="116"/>
    </location>
</feature>
<accession>A0ABR3THP2</accession>
<evidence type="ECO:0000313" key="3">
    <source>
        <dbReference type="EMBL" id="KAL1638904.1"/>
    </source>
</evidence>
<evidence type="ECO:0000256" key="1">
    <source>
        <dbReference type="SAM" id="Coils"/>
    </source>
</evidence>
<protein>
    <submittedName>
        <fullName evidence="3">Uncharacterized protein</fullName>
    </submittedName>
</protein>
<keyword evidence="1" id="KW-0175">Coiled coil</keyword>
<sequence length="691" mass="77725">MEEHDVSDSPPLPIQRLSTIPNKFQFTKTTRLSATCVSPELIHPRQSATSALTDVLSRYHLRSPEHATPAPAVPDDAQHDDRSTTSSTVSTTSKTSTTSTTSKISKTSTSATSATSATTLSLIPEWMSTMDLESAELVENTKGCRWKEVGGYIERNGHCIGITNVEHELKMAELQDDHADEVAELKSTYEDQIATLQKQLSAEKKHANAAKHARAAGQKKVVDQREVINHLKQEADQWGDIHENLTNEVRQRDDTNAALRRRTRTAEETANQLAQVDIQYKMSEDNNKFNTRHIQALFEEKFPIEVEITKTRTLNKHLEDRITDLEKQLSRQRDVDQAAAMQQLITENQRLIKQAEDYRDRIQDLHDGFVQQAARMHALEDENNKQFTKLLWSDDELVRAQDELAELRPAAAKVAELETALDYAHYRLALRYDTHDPAEATADVRIVQYHLRQVREELAAAKHTIAALERVAEQHARCQSVIAGLHHHCAKREQVLCAAQKINNCTFQHYDDLRLKAGLRSLAPPPGAAGMRKIHLRAMFDEMARREGVELTDEDIALCEQQDAVMLEGRFPEQADGLERFEGRSEEERLLGRPLTAVEKCLPSVMKNIADTMRGIVDGMPIPTNLHPLSKQLLEEENGVAARPVRAAGGTMSILDEIRNESRAKDAQEQSVEPEAAGPSTFNDGVDRRQF</sequence>
<name>A0ABR3THP2_9PEZI</name>
<feature type="region of interest" description="Disordered" evidence="2">
    <location>
        <begin position="64"/>
        <end position="116"/>
    </location>
</feature>
<feature type="region of interest" description="Disordered" evidence="2">
    <location>
        <begin position="659"/>
        <end position="691"/>
    </location>
</feature>
<feature type="compositionally biased region" description="Basic and acidic residues" evidence="2">
    <location>
        <begin position="659"/>
        <end position="668"/>
    </location>
</feature>
<dbReference type="Proteomes" id="UP001521184">
    <property type="component" value="Unassembled WGS sequence"/>
</dbReference>
<dbReference type="EMBL" id="JAKEKT020000072">
    <property type="protein sequence ID" value="KAL1638904.1"/>
    <property type="molecule type" value="Genomic_DNA"/>
</dbReference>
<feature type="coiled-coil region" evidence="1">
    <location>
        <begin position="179"/>
        <end position="262"/>
    </location>
</feature>
<evidence type="ECO:0000313" key="4">
    <source>
        <dbReference type="Proteomes" id="UP001521184"/>
    </source>
</evidence>
<reference evidence="3 4" key="1">
    <citation type="journal article" date="2023" name="Plant Dis.">
        <title>First Report of Diplodia intermedia Causing Canker and Dieback Diseases on Apple Trees in Canada.</title>
        <authorList>
            <person name="Ellouze W."/>
            <person name="Ilyukhin E."/>
            <person name="Sulman M."/>
            <person name="Ali S."/>
        </authorList>
    </citation>
    <scope>NUCLEOTIDE SEQUENCE [LARGE SCALE GENOMIC DNA]</scope>
    <source>
        <strain evidence="3 4">M45-28</strain>
    </source>
</reference>
<feature type="coiled-coil region" evidence="1">
    <location>
        <begin position="308"/>
        <end position="368"/>
    </location>
</feature>